<dbReference type="GO" id="GO:0003723">
    <property type="term" value="F:RNA binding"/>
    <property type="evidence" value="ECO:0007669"/>
    <property type="project" value="UniProtKB-UniRule"/>
</dbReference>
<evidence type="ECO:0000256" key="5">
    <source>
        <dbReference type="SAM" id="MobiDB-lite"/>
    </source>
</evidence>
<feature type="compositionally biased region" description="Basic and acidic residues" evidence="5">
    <location>
        <begin position="312"/>
        <end position="323"/>
    </location>
</feature>
<evidence type="ECO:0000313" key="8">
    <source>
        <dbReference type="Proteomes" id="UP000195602"/>
    </source>
</evidence>
<feature type="region of interest" description="Disordered" evidence="5">
    <location>
        <begin position="350"/>
        <end position="408"/>
    </location>
</feature>
<comment type="function">
    <text evidence="1">May be involved in the modulation of rDNA transcription.</text>
</comment>
<protein>
    <recommendedName>
        <fullName evidence="3">Regulator of rDNA transcription protein 5</fullName>
    </recommendedName>
</protein>
<accession>A0AA91Q017</accession>
<name>A0AA91Q017_CLALS</name>
<dbReference type="Gene3D" id="3.30.70.330">
    <property type="match status" value="1"/>
</dbReference>
<comment type="similarity">
    <text evidence="2">Belongs to the RRT5 family.</text>
</comment>
<evidence type="ECO:0000313" key="7">
    <source>
        <dbReference type="EMBL" id="OVF08886.1"/>
    </source>
</evidence>
<keyword evidence="4" id="KW-0694">RNA-binding</keyword>
<dbReference type="KEGG" id="clus:A9F13_07g03795"/>
<evidence type="ECO:0000256" key="1">
    <source>
        <dbReference type="ARBA" id="ARBA00003119"/>
    </source>
</evidence>
<dbReference type="SMART" id="SM00360">
    <property type="entry name" value="RRM"/>
    <property type="match status" value="1"/>
</dbReference>
<dbReference type="CDD" id="cd12409">
    <property type="entry name" value="RRM1_RRT5"/>
    <property type="match status" value="1"/>
</dbReference>
<organism evidence="7 8">
    <name type="scientific">Clavispora lusitaniae</name>
    <name type="common">Candida lusitaniae</name>
    <dbReference type="NCBI Taxonomy" id="36911"/>
    <lineage>
        <taxon>Eukaryota</taxon>
        <taxon>Fungi</taxon>
        <taxon>Dikarya</taxon>
        <taxon>Ascomycota</taxon>
        <taxon>Saccharomycotina</taxon>
        <taxon>Pichiomycetes</taxon>
        <taxon>Metschnikowiaceae</taxon>
        <taxon>Clavispora</taxon>
    </lineage>
</organism>
<feature type="region of interest" description="Disordered" evidence="5">
    <location>
        <begin position="277"/>
        <end position="336"/>
    </location>
</feature>
<evidence type="ECO:0000256" key="4">
    <source>
        <dbReference type="PROSITE-ProRule" id="PRU00176"/>
    </source>
</evidence>
<dbReference type="InterPro" id="IPR034244">
    <property type="entry name" value="Rrt5_RRM1"/>
</dbReference>
<dbReference type="EMBL" id="LYUB02000007">
    <property type="protein sequence ID" value="OVF08886.1"/>
    <property type="molecule type" value="Genomic_DNA"/>
</dbReference>
<dbReference type="PROSITE" id="PS50102">
    <property type="entry name" value="RRM"/>
    <property type="match status" value="1"/>
</dbReference>
<dbReference type="AlphaFoldDB" id="A0AA91Q017"/>
<sequence length="435" mass="48491">MTTKIYISNLNYYTTEDELKEYLAPYNATNVFIPNYFVRFGGQWTKPLGIAYADLPSLEKAEKVMSDLDKSVFKDRKLRIRFHVPFTPGPRFPRLGSIKHHAKKDTLAKETSPPSDDEEDEVTSAGNTPRPVDHESPSSNIQFSESVLFVKGMRHKVREEKIMSYFKEFNPMEVIIQKPRGIMKGLKSRAYHSLVLFDLPFGVKLDKVISECKGRLFDGYHLTLMRAFASREKLFSLQVPVEPRLQDGETALSLQALGPSTPVTPIATMENTYHRVTRPKGSDEKVQLEAPQHKDENLQSANSVEAVYAESKSNENDSHESSARMENNAGAKKFSDEVVDSPVAAVASDDTSNVIIEDGTHVERTKTPGVNSFKKTESDDQTTNSKGESHDRVEVAVGSTNSKGESHDRVEVAVGSVCNDSNKIIVHAEAVVEPI</sequence>
<gene>
    <name evidence="7" type="ORF">A9F13_07g03795</name>
</gene>
<evidence type="ECO:0000259" key="6">
    <source>
        <dbReference type="PROSITE" id="PS50102"/>
    </source>
</evidence>
<feature type="compositionally biased region" description="Basic and acidic residues" evidence="5">
    <location>
        <begin position="280"/>
        <end position="297"/>
    </location>
</feature>
<dbReference type="SUPFAM" id="SSF54928">
    <property type="entry name" value="RNA-binding domain, RBD"/>
    <property type="match status" value="1"/>
</dbReference>
<dbReference type="InterPro" id="IPR012677">
    <property type="entry name" value="Nucleotide-bd_a/b_plait_sf"/>
</dbReference>
<dbReference type="Pfam" id="PF00076">
    <property type="entry name" value="RRM_1"/>
    <property type="match status" value="1"/>
</dbReference>
<reference evidence="7 8" key="1">
    <citation type="submission" date="2017-04" db="EMBL/GenBank/DDBJ databases">
        <title>Draft genome of the yeast Clavispora lusitaniae type strain CBS 6936.</title>
        <authorList>
            <person name="Durrens P."/>
            <person name="Klopp C."/>
            <person name="Biteau N."/>
            <person name="Fitton-Ouhabi V."/>
            <person name="Dementhon K."/>
            <person name="Accoceberry I."/>
            <person name="Sherman D.J."/>
            <person name="Noel T."/>
        </authorList>
    </citation>
    <scope>NUCLEOTIDE SEQUENCE [LARGE SCALE GENOMIC DNA]</scope>
    <source>
        <strain evidence="7 8">CBS 6936</strain>
    </source>
</reference>
<comment type="caution">
    <text evidence="7">The sequence shown here is derived from an EMBL/GenBank/DDBJ whole genome shotgun (WGS) entry which is preliminary data.</text>
</comment>
<evidence type="ECO:0000256" key="3">
    <source>
        <dbReference type="ARBA" id="ARBA00015811"/>
    </source>
</evidence>
<dbReference type="InterPro" id="IPR035979">
    <property type="entry name" value="RBD_domain_sf"/>
</dbReference>
<feature type="region of interest" description="Disordered" evidence="5">
    <location>
        <begin position="103"/>
        <end position="139"/>
    </location>
</feature>
<proteinExistence type="inferred from homology"/>
<dbReference type="Proteomes" id="UP000195602">
    <property type="component" value="Unassembled WGS sequence"/>
</dbReference>
<dbReference type="InterPro" id="IPR000504">
    <property type="entry name" value="RRM_dom"/>
</dbReference>
<evidence type="ECO:0000256" key="2">
    <source>
        <dbReference type="ARBA" id="ARBA00006567"/>
    </source>
</evidence>
<feature type="domain" description="RRM" evidence="6">
    <location>
        <begin position="3"/>
        <end position="85"/>
    </location>
</feature>